<evidence type="ECO:0000313" key="1">
    <source>
        <dbReference type="EMBL" id="ADG14670.1"/>
    </source>
</evidence>
<protein>
    <submittedName>
        <fullName evidence="1">Uncharacterized protein</fullName>
    </submittedName>
</protein>
<evidence type="ECO:0000313" key="2">
    <source>
        <dbReference type="Proteomes" id="UP000002190"/>
    </source>
</evidence>
<dbReference type="AlphaFoldDB" id="D5WCP1"/>
<reference evidence="1 2" key="1">
    <citation type="submission" date="2010-04" db="EMBL/GenBank/DDBJ databases">
        <title>Complete sequence of chromosome 1 of Burkholderia sp. CCGE1002.</title>
        <authorList>
            <consortium name="US DOE Joint Genome Institute"/>
            <person name="Lucas S."/>
            <person name="Copeland A."/>
            <person name="Lapidus A."/>
            <person name="Cheng J.-F."/>
            <person name="Bruce D."/>
            <person name="Goodwin L."/>
            <person name="Pitluck S."/>
            <person name="Chertkov O."/>
            <person name="Detter J.C."/>
            <person name="Han C."/>
            <person name="Tapia R."/>
            <person name="Land M."/>
            <person name="Hauser L."/>
            <person name="Kyrpides N."/>
            <person name="Ovchinnikova G."/>
            <person name="Martinez-Romero E."/>
            <person name="Hernandez M.A.R."/>
            <person name="Tiedje J.M."/>
            <person name="Woyke T."/>
        </authorList>
    </citation>
    <scope>NUCLEOTIDE SEQUENCE [LARGE SCALE GENOMIC DNA]</scope>
    <source>
        <strain evidence="1 2">CCGE1002</strain>
    </source>
</reference>
<name>D5WCP1_PARAM</name>
<accession>D5WCP1</accession>
<dbReference type="HOGENOM" id="CLU_3388555_0_0_4"/>
<dbReference type="KEGG" id="bge:BC1002_0569"/>
<dbReference type="EMBL" id="CP002013">
    <property type="protein sequence ID" value="ADG14670.1"/>
    <property type="molecule type" value="Genomic_DNA"/>
</dbReference>
<dbReference type="Proteomes" id="UP000002190">
    <property type="component" value="Chromosome 1"/>
</dbReference>
<sequence>MEPIPLQGLPKKWDELMAGRDSIKVRFRALAA</sequence>
<reference evidence="1 2" key="2">
    <citation type="journal article" date="2012" name="J. Bacteriol.">
        <title>Genome Sequences of Burkholderia sp. Strains CCGE1002 and H160, Isolated from Legume Nodules in Mexico and Brazil.</title>
        <authorList>
            <person name="Ormeno-Orrillo E."/>
            <person name="Rogel M.A."/>
            <person name="Chueire L.M."/>
            <person name="Tiedje J.M."/>
            <person name="Martinez-Romero E."/>
            <person name="Hungria M."/>
        </authorList>
    </citation>
    <scope>NUCLEOTIDE SEQUENCE [LARGE SCALE GENOMIC DNA]</scope>
    <source>
        <strain evidence="1 2">CCGE1002</strain>
    </source>
</reference>
<organism evidence="1 2">
    <name type="scientific">Paraburkholderia atlantica</name>
    <dbReference type="NCBI Taxonomy" id="2654982"/>
    <lineage>
        <taxon>Bacteria</taxon>
        <taxon>Pseudomonadati</taxon>
        <taxon>Pseudomonadota</taxon>
        <taxon>Betaproteobacteria</taxon>
        <taxon>Burkholderiales</taxon>
        <taxon>Burkholderiaceae</taxon>
        <taxon>Paraburkholderia</taxon>
    </lineage>
</organism>
<proteinExistence type="predicted"/>
<gene>
    <name evidence="1" type="ordered locus">BC1002_0569</name>
</gene>
<dbReference type="STRING" id="640511.BC1002_0569"/>